<keyword evidence="4 13" id="KW-0436">Ligase</keyword>
<evidence type="ECO:0000256" key="1">
    <source>
        <dbReference type="ARBA" id="ARBA00004496"/>
    </source>
</evidence>
<keyword evidence="3" id="KW-0963">Cytoplasm</keyword>
<proteinExistence type="predicted"/>
<dbReference type="EC" id="6.1.1.20" evidence="2"/>
<evidence type="ECO:0000256" key="2">
    <source>
        <dbReference type="ARBA" id="ARBA00012814"/>
    </source>
</evidence>
<evidence type="ECO:0000259" key="12">
    <source>
        <dbReference type="PROSITE" id="PS50862"/>
    </source>
</evidence>
<dbReference type="InterPro" id="IPR045864">
    <property type="entry name" value="aa-tRNA-synth_II/BPL/LPL"/>
</dbReference>
<comment type="caution">
    <text evidence="13">The sequence shown here is derived from an EMBL/GenBank/DDBJ whole genome shotgun (WGS) entry which is preliminary data.</text>
</comment>
<dbReference type="Pfam" id="PF01409">
    <property type="entry name" value="tRNA-synt_2d"/>
    <property type="match status" value="1"/>
</dbReference>
<evidence type="ECO:0000256" key="9">
    <source>
        <dbReference type="ARBA" id="ARBA00022917"/>
    </source>
</evidence>
<comment type="subcellular location">
    <subcellularLocation>
        <location evidence="1">Cytoplasm</location>
    </subcellularLocation>
</comment>
<evidence type="ECO:0000256" key="8">
    <source>
        <dbReference type="ARBA" id="ARBA00022842"/>
    </source>
</evidence>
<protein>
    <recommendedName>
        <fullName evidence="2">phenylalanine--tRNA ligase</fullName>
        <ecNumber evidence="2">6.1.1.20</ecNumber>
    </recommendedName>
</protein>
<keyword evidence="6" id="KW-0547">Nucleotide-binding</keyword>
<dbReference type="PANTHER" id="PTHR11538:SF41">
    <property type="entry name" value="PHENYLALANINE--TRNA LIGASE, MITOCHONDRIAL"/>
    <property type="match status" value="1"/>
</dbReference>
<dbReference type="Proteomes" id="UP001240643">
    <property type="component" value="Unassembled WGS sequence"/>
</dbReference>
<dbReference type="Pfam" id="PF02912">
    <property type="entry name" value="Phe_tRNA-synt_N"/>
    <property type="match status" value="1"/>
</dbReference>
<dbReference type="InterPro" id="IPR004529">
    <property type="entry name" value="Phe-tRNA-synth_IIc_asu"/>
</dbReference>
<gene>
    <name evidence="13" type="ORF">J2Z62_000309</name>
</gene>
<evidence type="ECO:0000256" key="5">
    <source>
        <dbReference type="ARBA" id="ARBA00022723"/>
    </source>
</evidence>
<dbReference type="CDD" id="cd00496">
    <property type="entry name" value="PheRS_alpha_core"/>
    <property type="match status" value="1"/>
</dbReference>
<dbReference type="InterPro" id="IPR002319">
    <property type="entry name" value="Phenylalanyl-tRNA_Synthase"/>
</dbReference>
<keyword evidence="14" id="KW-1185">Reference proteome</keyword>
<sequence>MNAELLEQLLGELKTKLTQAPNLQAAIEAKNLWLKNHVLSLQANLRNLTPEEKKVIGGLINQLKDESKLLFDEVRDQFERQNFTVIKADLSIKNEAITAALPHWVNEIIARSCEWFARMNFQIETGSDVVSYQENFDLLNIGPNHPARLNSDSFYFDDKTMLRTHNTAHTAKVLLEQKNKGELRVVTFGDVYRNDPDDFTHTHQFTQIDFIWVQEKLSLANLKWMIKNFLDYVFERDINLRFRPSFFPFTEPSFEIDMACNKCEQQGCSTCKKTGWIEVLGSGMINQHVLRNTGYDPTKFKAIAAGVGIERLAMIKYSISDIRNFFNNDVRFLSEVKKC</sequence>
<evidence type="ECO:0000256" key="11">
    <source>
        <dbReference type="ARBA" id="ARBA00049255"/>
    </source>
</evidence>
<name>A0ABU0LYU0_9BACT</name>
<evidence type="ECO:0000256" key="4">
    <source>
        <dbReference type="ARBA" id="ARBA00022598"/>
    </source>
</evidence>
<dbReference type="PROSITE" id="PS50862">
    <property type="entry name" value="AA_TRNA_LIGASE_II"/>
    <property type="match status" value="1"/>
</dbReference>
<evidence type="ECO:0000256" key="10">
    <source>
        <dbReference type="ARBA" id="ARBA00023146"/>
    </source>
</evidence>
<feature type="domain" description="Aminoacyl-transfer RNA synthetases class-II family profile" evidence="12">
    <location>
        <begin position="183"/>
        <end position="335"/>
    </location>
</feature>
<evidence type="ECO:0000256" key="7">
    <source>
        <dbReference type="ARBA" id="ARBA00022840"/>
    </source>
</evidence>
<keyword evidence="7" id="KW-0067">ATP-binding</keyword>
<keyword evidence="5" id="KW-0479">Metal-binding</keyword>
<dbReference type="SUPFAM" id="SSF55681">
    <property type="entry name" value="Class II aaRS and biotin synthetases"/>
    <property type="match status" value="1"/>
</dbReference>
<keyword evidence="9" id="KW-0648">Protein biosynthesis</keyword>
<evidence type="ECO:0000313" key="13">
    <source>
        <dbReference type="EMBL" id="MDQ0513871.1"/>
    </source>
</evidence>
<accession>A0ABU0LYU0</accession>
<organism evidence="13 14">
    <name type="scientific">Mycoplasmoides fastidiosum</name>
    <dbReference type="NCBI Taxonomy" id="92758"/>
    <lineage>
        <taxon>Bacteria</taxon>
        <taxon>Bacillati</taxon>
        <taxon>Mycoplasmatota</taxon>
        <taxon>Mycoplasmoidales</taxon>
        <taxon>Mycoplasmoidaceae</taxon>
        <taxon>Mycoplasmoides</taxon>
    </lineage>
</organism>
<dbReference type="RefSeq" id="WP_256547435.1">
    <property type="nucleotide sequence ID" value="NZ_CP101809.1"/>
</dbReference>
<dbReference type="InterPro" id="IPR006195">
    <property type="entry name" value="aa-tRNA-synth_II"/>
</dbReference>
<dbReference type="GO" id="GO:0004826">
    <property type="term" value="F:phenylalanine-tRNA ligase activity"/>
    <property type="evidence" value="ECO:0007669"/>
    <property type="project" value="UniProtKB-EC"/>
</dbReference>
<comment type="catalytic activity">
    <reaction evidence="11">
        <text>tRNA(Phe) + L-phenylalanine + ATP = L-phenylalanyl-tRNA(Phe) + AMP + diphosphate + H(+)</text>
        <dbReference type="Rhea" id="RHEA:19413"/>
        <dbReference type="Rhea" id="RHEA-COMP:9668"/>
        <dbReference type="Rhea" id="RHEA-COMP:9699"/>
        <dbReference type="ChEBI" id="CHEBI:15378"/>
        <dbReference type="ChEBI" id="CHEBI:30616"/>
        <dbReference type="ChEBI" id="CHEBI:33019"/>
        <dbReference type="ChEBI" id="CHEBI:58095"/>
        <dbReference type="ChEBI" id="CHEBI:78442"/>
        <dbReference type="ChEBI" id="CHEBI:78531"/>
        <dbReference type="ChEBI" id="CHEBI:456215"/>
        <dbReference type="EC" id="6.1.1.20"/>
    </reaction>
</comment>
<reference evidence="13" key="1">
    <citation type="submission" date="2023-07" db="EMBL/GenBank/DDBJ databases">
        <title>Genomic Encyclopedia of Type Strains, Phase IV (KMG-IV): sequencing the most valuable type-strain genomes for metagenomic binning, comparative biology and taxonomic classification.</title>
        <authorList>
            <person name="Goeker M."/>
        </authorList>
    </citation>
    <scope>NUCLEOTIDE SEQUENCE [LARGE SCALE GENOMIC DNA]</scope>
    <source>
        <strain evidence="13">DSM 21204</strain>
    </source>
</reference>
<dbReference type="InterPro" id="IPR004188">
    <property type="entry name" value="Phe-tRNA_ligase_II_N"/>
</dbReference>
<keyword evidence="10" id="KW-0030">Aminoacyl-tRNA synthetase</keyword>
<evidence type="ECO:0000256" key="3">
    <source>
        <dbReference type="ARBA" id="ARBA00022490"/>
    </source>
</evidence>
<dbReference type="NCBIfam" id="TIGR00468">
    <property type="entry name" value="pheS"/>
    <property type="match status" value="1"/>
</dbReference>
<dbReference type="PANTHER" id="PTHR11538">
    <property type="entry name" value="PHENYLALANYL-TRNA SYNTHETASE"/>
    <property type="match status" value="1"/>
</dbReference>
<dbReference type="Gene3D" id="3.30.930.10">
    <property type="entry name" value="Bira Bifunctional Protein, Domain 2"/>
    <property type="match status" value="1"/>
</dbReference>
<keyword evidence="8" id="KW-0460">Magnesium</keyword>
<evidence type="ECO:0000313" key="14">
    <source>
        <dbReference type="Proteomes" id="UP001240643"/>
    </source>
</evidence>
<dbReference type="EMBL" id="JAUSWO010000001">
    <property type="protein sequence ID" value="MDQ0513871.1"/>
    <property type="molecule type" value="Genomic_DNA"/>
</dbReference>
<evidence type="ECO:0000256" key="6">
    <source>
        <dbReference type="ARBA" id="ARBA00022741"/>
    </source>
</evidence>